<organism evidence="1 2">
    <name type="scientific">Trichonephila clavata</name>
    <name type="common">Joro spider</name>
    <name type="synonym">Nephila clavata</name>
    <dbReference type="NCBI Taxonomy" id="2740835"/>
    <lineage>
        <taxon>Eukaryota</taxon>
        <taxon>Metazoa</taxon>
        <taxon>Ecdysozoa</taxon>
        <taxon>Arthropoda</taxon>
        <taxon>Chelicerata</taxon>
        <taxon>Arachnida</taxon>
        <taxon>Araneae</taxon>
        <taxon>Araneomorphae</taxon>
        <taxon>Entelegynae</taxon>
        <taxon>Araneoidea</taxon>
        <taxon>Nephilidae</taxon>
        <taxon>Trichonephila</taxon>
    </lineage>
</organism>
<evidence type="ECO:0000313" key="1">
    <source>
        <dbReference type="EMBL" id="GFQ85332.1"/>
    </source>
</evidence>
<reference evidence="1" key="1">
    <citation type="submission" date="2020-07" db="EMBL/GenBank/DDBJ databases">
        <title>Multicomponent nature underlies the extraordinary mechanical properties of spider dragline silk.</title>
        <authorList>
            <person name="Kono N."/>
            <person name="Nakamura H."/>
            <person name="Mori M."/>
            <person name="Yoshida Y."/>
            <person name="Ohtoshi R."/>
            <person name="Malay A.D."/>
            <person name="Moran D.A.P."/>
            <person name="Tomita M."/>
            <person name="Numata K."/>
            <person name="Arakawa K."/>
        </authorList>
    </citation>
    <scope>NUCLEOTIDE SEQUENCE</scope>
</reference>
<dbReference type="EMBL" id="BMAO01003048">
    <property type="protein sequence ID" value="GFQ85332.1"/>
    <property type="molecule type" value="Genomic_DNA"/>
</dbReference>
<dbReference type="Proteomes" id="UP000887116">
    <property type="component" value="Unassembled WGS sequence"/>
</dbReference>
<sequence length="207" mass="23476">MHSCSKVCRCKSSHFGGSRVGVWQFRSISAQVHSSRRGGVWFKDSEPGKVTPKRTVGALLKRPDCRGNRSLQDISRWRVNTVNFKVVFKIPCEQSCLCRGSVILGVSFEASCPGNSQMGDPSPPAFRRVAVRSQQRVKKKLYQKERNIHEGSFRQNFGMLLINFTGGEYRPPPLTEELSCTNWFGEEYFSNLLCSSPNLYKERFAIT</sequence>
<name>A0A8X6FPI4_TRICU</name>
<keyword evidence="2" id="KW-1185">Reference proteome</keyword>
<gene>
    <name evidence="1" type="ORF">TNCT_455191</name>
</gene>
<proteinExistence type="predicted"/>
<comment type="caution">
    <text evidence="1">The sequence shown here is derived from an EMBL/GenBank/DDBJ whole genome shotgun (WGS) entry which is preliminary data.</text>
</comment>
<protein>
    <submittedName>
        <fullName evidence="1">Uncharacterized protein</fullName>
    </submittedName>
</protein>
<evidence type="ECO:0000313" key="2">
    <source>
        <dbReference type="Proteomes" id="UP000887116"/>
    </source>
</evidence>
<accession>A0A8X6FPI4</accession>
<dbReference type="AlphaFoldDB" id="A0A8X6FPI4"/>